<evidence type="ECO:0000256" key="3">
    <source>
        <dbReference type="ARBA" id="ARBA00022448"/>
    </source>
</evidence>
<dbReference type="PANTHER" id="PTHR10350:SF6">
    <property type="entry name" value="NUCLEAR PORE COMPLEX PROTEIN NUP155"/>
    <property type="match status" value="1"/>
</dbReference>
<dbReference type="FunFam" id="1.25.40.440:FF:000001">
    <property type="entry name" value="Nuclear pore complex subunit"/>
    <property type="match status" value="1"/>
</dbReference>
<dbReference type="KEGG" id="clec:106666129"/>
<comment type="similarity">
    <text evidence="2">Belongs to the non-repetitive/WGA-negative nucleoporin family.</text>
</comment>
<dbReference type="InterPro" id="IPR042533">
    <property type="entry name" value="Nucleoporin_Nup155_C_1"/>
</dbReference>
<accession>A0A8I6RLA2</accession>
<dbReference type="RefSeq" id="XP_014248542.1">
    <property type="nucleotide sequence ID" value="XM_014393056.2"/>
</dbReference>
<dbReference type="OrthoDB" id="338970at2759"/>
<dbReference type="GO" id="GO:0006606">
    <property type="term" value="P:protein import into nucleus"/>
    <property type="evidence" value="ECO:0007669"/>
    <property type="project" value="TreeGrafter"/>
</dbReference>
<dbReference type="InterPro" id="IPR004870">
    <property type="entry name" value="Nucleoporin_Nup155"/>
</dbReference>
<dbReference type="Gene3D" id="1.20.120.1880">
    <property type="entry name" value="Nucleoporin, helical C-terminal domain"/>
    <property type="match status" value="1"/>
</dbReference>
<evidence type="ECO:0000313" key="8">
    <source>
        <dbReference type="Proteomes" id="UP000494040"/>
    </source>
</evidence>
<evidence type="ECO:0000256" key="2">
    <source>
        <dbReference type="ARBA" id="ARBA00007373"/>
    </source>
</evidence>
<feature type="domain" description="Nucleoporin Nup133/Nup155-like C-terminal" evidence="5">
    <location>
        <begin position="741"/>
        <end position="1404"/>
    </location>
</feature>
<evidence type="ECO:0000256" key="4">
    <source>
        <dbReference type="ARBA" id="ARBA00023242"/>
    </source>
</evidence>
<keyword evidence="3" id="KW-0813">Transport</keyword>
<evidence type="ECO:0000313" key="7">
    <source>
        <dbReference type="EnsemblMetazoa" id="XP_014248542.1"/>
    </source>
</evidence>
<dbReference type="Pfam" id="PF08801">
    <property type="entry name" value="Nucleoporin_N"/>
    <property type="match status" value="1"/>
</dbReference>
<dbReference type="GO" id="GO:0017056">
    <property type="term" value="F:structural constituent of nuclear pore"/>
    <property type="evidence" value="ECO:0007669"/>
    <property type="project" value="InterPro"/>
</dbReference>
<evidence type="ECO:0000259" key="5">
    <source>
        <dbReference type="Pfam" id="PF03177"/>
    </source>
</evidence>
<reference evidence="7" key="1">
    <citation type="submission" date="2022-01" db="UniProtKB">
        <authorList>
            <consortium name="EnsemblMetazoa"/>
        </authorList>
    </citation>
    <scope>IDENTIFICATION</scope>
</reference>
<dbReference type="Gene3D" id="1.25.40.450">
    <property type="entry name" value="Nucleoporin, helical domain, N-terminal subdomain"/>
    <property type="match status" value="1"/>
</dbReference>
<evidence type="ECO:0008006" key="9">
    <source>
        <dbReference type="Google" id="ProtNLM"/>
    </source>
</evidence>
<comment type="subcellular location">
    <subcellularLocation>
        <location evidence="1">Nucleus</location>
    </subcellularLocation>
</comment>
<keyword evidence="4" id="KW-0539">Nucleus</keyword>
<dbReference type="GO" id="GO:0006405">
    <property type="term" value="P:RNA export from nucleus"/>
    <property type="evidence" value="ECO:0007669"/>
    <property type="project" value="TreeGrafter"/>
</dbReference>
<protein>
    <recommendedName>
        <fullName evidence="9">Nuclear pore complex protein Nup155</fullName>
    </recommendedName>
</protein>
<name>A0A8I6RLA2_CIMLE</name>
<organism evidence="7 8">
    <name type="scientific">Cimex lectularius</name>
    <name type="common">Bed bug</name>
    <name type="synonym">Acanthia lectularia</name>
    <dbReference type="NCBI Taxonomy" id="79782"/>
    <lineage>
        <taxon>Eukaryota</taxon>
        <taxon>Metazoa</taxon>
        <taxon>Ecdysozoa</taxon>
        <taxon>Arthropoda</taxon>
        <taxon>Hexapoda</taxon>
        <taxon>Insecta</taxon>
        <taxon>Pterygota</taxon>
        <taxon>Neoptera</taxon>
        <taxon>Paraneoptera</taxon>
        <taxon>Hemiptera</taxon>
        <taxon>Heteroptera</taxon>
        <taxon>Panheteroptera</taxon>
        <taxon>Cimicomorpha</taxon>
        <taxon>Cimicidae</taxon>
        <taxon>Cimex</taxon>
    </lineage>
</organism>
<dbReference type="GeneID" id="106666129"/>
<evidence type="ECO:0000259" key="6">
    <source>
        <dbReference type="Pfam" id="PF08801"/>
    </source>
</evidence>
<dbReference type="InterPro" id="IPR042537">
    <property type="entry name" value="Nucleoporin_Nup155_C_2"/>
</dbReference>
<dbReference type="Proteomes" id="UP000494040">
    <property type="component" value="Unassembled WGS sequence"/>
</dbReference>
<evidence type="ECO:0000256" key="1">
    <source>
        <dbReference type="ARBA" id="ARBA00004123"/>
    </source>
</evidence>
<feature type="domain" description="Nucleoporin Nup133/Nup155-like N-terminal" evidence="6">
    <location>
        <begin position="155"/>
        <end position="579"/>
    </location>
</feature>
<dbReference type="EnsemblMetazoa" id="XM_014393056.2">
    <property type="protein sequence ID" value="XP_014248542.1"/>
    <property type="gene ID" value="LOC106666129"/>
</dbReference>
<dbReference type="InterPro" id="IPR007187">
    <property type="entry name" value="Nucleoporin_Nup133/Nup155_C"/>
</dbReference>
<dbReference type="CTD" id="34527"/>
<dbReference type="Gene3D" id="1.25.40.440">
    <property type="entry name" value="Nucleoporin, helical domain, central subdomain"/>
    <property type="match status" value="1"/>
</dbReference>
<dbReference type="InterPro" id="IPR014908">
    <property type="entry name" value="Nucleoporin_Nup133/Nup155_N"/>
</dbReference>
<dbReference type="GO" id="GO:0000972">
    <property type="term" value="P:transcription-dependent tethering of RNA polymerase II gene DNA at nuclear periphery"/>
    <property type="evidence" value="ECO:0007669"/>
    <property type="project" value="TreeGrafter"/>
</dbReference>
<dbReference type="InterPro" id="IPR042538">
    <property type="entry name" value="Nucleoporin_Nup155_C_3"/>
</dbReference>
<sequence>MNFDRVPPLDPHQGGLNFIRLSPQPVQGQFSMGQPQFDFTQQQQSMMPQPAFQSTFQQQQMPTQTTQQQFQWSNQTQQPLMLQHQPQPPQHVFKLADPSMEIVDRMIEKFIAQDNMFPSLIDKMRITCESGVTVSGLLESDYSTPNELPVQVHINQFKIINKVPLPPEILEQVGIIQPDTLMGVFPEISRAWVSIESDLYIWDFETGGDVAYYDGACDIITSVGLVPSRPDVFHQTIKHLLIITTPLEIIVLGIVLNQAPDKQSNELQLTHDIIYSLPTEGVPIKVVKGTVDGRIFMGGQDGNVFELVYQKEIGWWGKRCKKVNISKSSLSFIVPSFIAAAFTEVDPIRDIVVDDSRNILYTLTTKGTIDVYDLGKCGTSSAFKVATLSHSSIHHQAVRATQQLIQHTRRDLPEITAVCSLCVIEETDSPHLGLIGLTKSGIRLYFSTGSPPPHRPSTLRLLHIRFPPGLNPSSLPFMRDSLTVPMHKAGTFIMATTNTAMVQDKVWCFSSDFFPARINFSEETQFHNLCAPVVALADLSLSPSIKENSKPVYGPSGHILVYQQNIDPNRFILLTPQGTEVYEKLRPVDILAEVLREKNGPDCNEIKQYFLEQGTDQACAMALILACNFMTTQAQLAEWATRAFFLYGGDPKHIIQPAQHFNINQPNFGPGQVGFTGNQPDMAKCATNIFDNTRQSPDFGLPTGFRPTQVSTPISDRNRFSSPGLPATLPAQSETFTIQMSSKHNGLYLYLTRILRPIWAEKIVSSVIFEDNKQYYVSSLSLNDLGVLTARLTGLKNFLEKNTTQASQDIPTLSIRDAELISRSNLRMRLQEALAQEKMSLDAFKVFVEHVTQVFNLWRILCQHQFHVIIGTLKPELINQMSLATFRDLSMCGKELCSALINGLINLYLNDNASVDNISAKLREVCPTLYKSEDATCSKVNEILMSVKDVRSEEEKLVMLSSAIKLCKEVAPHLNHSSVCKQLVNHQYYQGVIEVCCDMANKADPHNLAKSFLMKNQPLDDDLGSKAFMNRSTCYKDLAYMLDQIYMKCQIGNTPVSFDEPPSTIGQKILEDTIIQCLNVEDETAHLVVYEWLVTRNLQNSLVTLGKPSVEKYLSRFPPDSKRFRDLMWQYYERSGDHAKAALILYKLATGRGDAIKLQQRLTYLGKAVMCMRSDEVGCAPHLGVFHHELEDLVQVTRVQKQVLDKISGMINTHSMAEEACKKLNSNLLSITELFEDFAEPFQLWECKLTILNCAGHDDQELIKSIWNEIIKYELDQCTSSLPDEQMLVVMSKVKSLGLQYTIQSPCFPVYYLVWQLELLSCRLDVNKSRVYTTMIETGVSVAAMLDIYDKMFSANDICWSRQGNEFHLIQVIASFADSFVTNTRMVTASEWRVLADQVQELVTSCLSTLFSKQDCAQLISFLKKIKENLERFKSAPFSQQQFF</sequence>
<proteinExistence type="inferred from homology"/>
<dbReference type="Pfam" id="PF03177">
    <property type="entry name" value="Nucleoporin_C"/>
    <property type="match status" value="1"/>
</dbReference>
<dbReference type="PANTHER" id="PTHR10350">
    <property type="entry name" value="NUCLEAR PORE COMPLEX PROTEIN NUP155"/>
    <property type="match status" value="1"/>
</dbReference>
<keyword evidence="8" id="KW-1185">Reference proteome</keyword>
<dbReference type="Gene3D" id="1.20.58.1780">
    <property type="match status" value="1"/>
</dbReference>
<dbReference type="GO" id="GO:0036228">
    <property type="term" value="P:protein localization to nuclear inner membrane"/>
    <property type="evidence" value="ECO:0007669"/>
    <property type="project" value="TreeGrafter"/>
</dbReference>
<dbReference type="GO" id="GO:0044611">
    <property type="term" value="C:nuclear pore inner ring"/>
    <property type="evidence" value="ECO:0007669"/>
    <property type="project" value="TreeGrafter"/>
</dbReference>